<gene>
    <name evidence="1" type="ORF">FHX44_117814</name>
</gene>
<reference evidence="1 2" key="1">
    <citation type="submission" date="2019-06" db="EMBL/GenBank/DDBJ databases">
        <title>Sequencing the genomes of 1000 actinobacteria strains.</title>
        <authorList>
            <person name="Klenk H.-P."/>
        </authorList>
    </citation>
    <scope>NUCLEOTIDE SEQUENCE [LARGE SCALE GENOMIC DNA]</scope>
    <source>
        <strain evidence="1 2">DSM 45671</strain>
    </source>
</reference>
<organism evidence="1 2">
    <name type="scientific">Pseudonocardia hierapolitana</name>
    <dbReference type="NCBI Taxonomy" id="1128676"/>
    <lineage>
        <taxon>Bacteria</taxon>
        <taxon>Bacillati</taxon>
        <taxon>Actinomycetota</taxon>
        <taxon>Actinomycetes</taxon>
        <taxon>Pseudonocardiales</taxon>
        <taxon>Pseudonocardiaceae</taxon>
        <taxon>Pseudonocardia</taxon>
    </lineage>
</organism>
<accession>A0A561T438</accession>
<proteinExistence type="predicted"/>
<dbReference type="Proteomes" id="UP000321261">
    <property type="component" value="Unassembled WGS sequence"/>
</dbReference>
<evidence type="ECO:0000313" key="2">
    <source>
        <dbReference type="Proteomes" id="UP000321261"/>
    </source>
</evidence>
<comment type="caution">
    <text evidence="1">The sequence shown here is derived from an EMBL/GenBank/DDBJ whole genome shotgun (WGS) entry which is preliminary data.</text>
</comment>
<protein>
    <recommendedName>
        <fullName evidence="3">Homeodomain-like domain-containing protein</fullName>
    </recommendedName>
</protein>
<sequence>MENDDYAAFVRRVITAYGRRIASGDIEGLTTLAELGHQLDDVLEHAILGLRDSGFSWNDIATRLGISRQAAHQHWGGDQP</sequence>
<evidence type="ECO:0000313" key="1">
    <source>
        <dbReference type="EMBL" id="TWF81869.1"/>
    </source>
</evidence>
<dbReference type="AlphaFoldDB" id="A0A561T438"/>
<keyword evidence="2" id="KW-1185">Reference proteome</keyword>
<name>A0A561T438_9PSEU</name>
<dbReference type="EMBL" id="VIWU01000001">
    <property type="protein sequence ID" value="TWF81869.1"/>
    <property type="molecule type" value="Genomic_DNA"/>
</dbReference>
<evidence type="ECO:0008006" key="3">
    <source>
        <dbReference type="Google" id="ProtNLM"/>
    </source>
</evidence>